<feature type="compositionally biased region" description="Basic and acidic residues" evidence="1">
    <location>
        <begin position="1"/>
        <end position="10"/>
    </location>
</feature>
<dbReference type="Proteomes" id="UP000253934">
    <property type="component" value="Unassembled WGS sequence"/>
</dbReference>
<dbReference type="EMBL" id="QOVW01000103">
    <property type="protein sequence ID" value="RDB35125.1"/>
    <property type="molecule type" value="Genomic_DNA"/>
</dbReference>
<organism evidence="2 3">
    <name type="scientific">Spirobacillus cienkowskii</name>
    <dbReference type="NCBI Taxonomy" id="495820"/>
    <lineage>
        <taxon>Bacteria</taxon>
        <taxon>Pseudomonadati</taxon>
        <taxon>Bdellovibrionota</taxon>
        <taxon>Oligoflexia</taxon>
        <taxon>Silvanigrellales</taxon>
        <taxon>Spirobacillus</taxon>
    </lineage>
</organism>
<feature type="region of interest" description="Disordered" evidence="1">
    <location>
        <begin position="1"/>
        <end position="21"/>
    </location>
</feature>
<sequence>MIQREKKEVSSDPMQPKNPAANVFGRSELKKFIIEIINSYEKELSKDINLENNAKLLLQDQKFLADIVHAIKGMQKYNAKIPDANTPVPNPFLKEPQYKDPRFAYSLSTNFLKNLFWGGNAADNKKKYFFVTQFKYNNKLTSIAEELHSDNWVQSDVIKVLFELGILEKNLYYLKEKIDEAFFHNPTFATDPQILWPLDNGNYLAISPIAHNGMLRELWERRYASYDKLFRQFETISVGGSNPVNAGDLSASISGKFKLIKFNFLKLNKIEKKFSLDGLYKRKTAFNYMVFNSFNFRSYLKEIENGEFHYILENKQKLEKNIEILIEKSFENLFDIIDALRFKKSNVLNHTIEKLNNIEQNLYHELSEENIEEFALYCAEKLQNYANKKEDIITTGMTIHLTGLFSEYLKGCLL</sequence>
<proteinExistence type="predicted"/>
<keyword evidence="3" id="KW-1185">Reference proteome</keyword>
<evidence type="ECO:0000313" key="3">
    <source>
        <dbReference type="Proteomes" id="UP000253934"/>
    </source>
</evidence>
<comment type="caution">
    <text evidence="2">The sequence shown here is derived from an EMBL/GenBank/DDBJ whole genome shotgun (WGS) entry which is preliminary data.</text>
</comment>
<evidence type="ECO:0000313" key="2">
    <source>
        <dbReference type="EMBL" id="RDB35125.1"/>
    </source>
</evidence>
<evidence type="ECO:0000256" key="1">
    <source>
        <dbReference type="SAM" id="MobiDB-lite"/>
    </source>
</evidence>
<reference evidence="2" key="1">
    <citation type="submission" date="2018-04" db="EMBL/GenBank/DDBJ databases">
        <title>Draft genome sequence of the Candidatus Spirobacillus cienkowskii, a pathogen of freshwater Daphnia species, reconstructed from hemolymph metagenomic reads.</title>
        <authorList>
            <person name="Bresciani L."/>
            <person name="Lemos L.N."/>
            <person name="Wale N."/>
            <person name="Lin J.Y."/>
            <person name="Fernandes G.R."/>
            <person name="Duffy M.A."/>
            <person name="Rodrigues J.M."/>
        </authorList>
    </citation>
    <scope>NUCLEOTIDE SEQUENCE [LARGE SCALE GENOMIC DNA]</scope>
    <source>
        <strain evidence="2">Binning01</strain>
    </source>
</reference>
<accession>A0A369KQZ7</accession>
<gene>
    <name evidence="2" type="ORF">DCC88_11795</name>
</gene>
<dbReference type="AlphaFoldDB" id="A0A369KQZ7"/>
<protein>
    <submittedName>
        <fullName evidence="2">Uncharacterized protein</fullName>
    </submittedName>
</protein>
<name>A0A369KQZ7_9BACT</name>